<gene>
    <name evidence="1" type="ORF">DWX79_07125</name>
</gene>
<protein>
    <submittedName>
        <fullName evidence="1">Uncharacterized protein</fullName>
    </submittedName>
</protein>
<sequence length="182" mass="21091">MQSREPREFTVTTTYFNEPLLDDEYRTIAEAVNGICTSNGKIGGDSADDECNTIEINGKQQTSCTNANTRFKSVAKITHKKADTSSEKTYTFVFLHEKNKKYGNYLSAELCPNVPKGAYLLEHFDHSEPGHERATFYMRNGTYKYLGIYRYVAKFKLDVMKDGKTQEETYTLWQRMREHFEN</sequence>
<accession>A0A412K7G4</accession>
<evidence type="ECO:0000313" key="2">
    <source>
        <dbReference type="Proteomes" id="UP000285462"/>
    </source>
</evidence>
<dbReference type="RefSeq" id="WP_117760037.1">
    <property type="nucleotide sequence ID" value="NZ_JAHOEZ010000005.1"/>
</dbReference>
<proteinExistence type="predicted"/>
<organism evidence="1 2">
    <name type="scientific">Bifidobacterium adolescentis</name>
    <dbReference type="NCBI Taxonomy" id="1680"/>
    <lineage>
        <taxon>Bacteria</taxon>
        <taxon>Bacillati</taxon>
        <taxon>Actinomycetota</taxon>
        <taxon>Actinomycetes</taxon>
        <taxon>Bifidobacteriales</taxon>
        <taxon>Bifidobacteriaceae</taxon>
        <taxon>Bifidobacterium</taxon>
    </lineage>
</organism>
<dbReference type="Proteomes" id="UP000285462">
    <property type="component" value="Unassembled WGS sequence"/>
</dbReference>
<dbReference type="AlphaFoldDB" id="A0A412K7G4"/>
<comment type="caution">
    <text evidence="1">The sequence shown here is derived from an EMBL/GenBank/DDBJ whole genome shotgun (WGS) entry which is preliminary data.</text>
</comment>
<reference evidence="1 2" key="1">
    <citation type="submission" date="2018-08" db="EMBL/GenBank/DDBJ databases">
        <title>A genome reference for cultivated species of the human gut microbiota.</title>
        <authorList>
            <person name="Zou Y."/>
            <person name="Xue W."/>
            <person name="Luo G."/>
        </authorList>
    </citation>
    <scope>NUCLEOTIDE SEQUENCE [LARGE SCALE GENOMIC DNA]</scope>
    <source>
        <strain evidence="1 2">AF21-27</strain>
    </source>
</reference>
<name>A0A412K7G4_BIFAD</name>
<evidence type="ECO:0000313" key="1">
    <source>
        <dbReference type="EMBL" id="RGS64392.1"/>
    </source>
</evidence>
<dbReference type="EMBL" id="QRVT01000004">
    <property type="protein sequence ID" value="RGS64392.1"/>
    <property type="molecule type" value="Genomic_DNA"/>
</dbReference>